<keyword evidence="1" id="KW-0732">Signal</keyword>
<dbReference type="OrthoDB" id="9793561at2"/>
<name>A0A109BKA0_HYPSL</name>
<reference evidence="2 3" key="1">
    <citation type="submission" date="2015-10" db="EMBL/GenBank/DDBJ databases">
        <title>Transcriptomic analysis of a linuron degrading triple-species bacterial consortium.</title>
        <authorList>
            <person name="Albers P."/>
        </authorList>
    </citation>
    <scope>NUCLEOTIDE SEQUENCE [LARGE SCALE GENOMIC DNA]</scope>
    <source>
        <strain evidence="2 3">WDL6</strain>
    </source>
</reference>
<evidence type="ECO:0000256" key="1">
    <source>
        <dbReference type="SAM" id="SignalP"/>
    </source>
</evidence>
<keyword evidence="3" id="KW-1185">Reference proteome</keyword>
<dbReference type="Pfam" id="PF09694">
    <property type="entry name" value="Gcw_chp"/>
    <property type="match status" value="1"/>
</dbReference>
<sequence length="253" mass="27357">MGKYRRMSKLAGIAGASLMALSGAALADGYYGSVKDAPPPKPERELSFSATLTGTSDYVFRGVSQTNQEPTIQGSFDLSYGIFYAGVWGSGVDFGDDATTELDWYAGFKPVWNDFEFDFGVILYTYPGASGYDLIQVTELKAGVSKSFDKLGVGGVVYYSPDINGYEHVVVEGTLSYELPKLAMFTPTVSGLVGYQDDISGGTGLGDYTYWNAGLSLAVEKLTFDFRYWDTDLSNPAPLADERFVFSVGVSLP</sequence>
<organism evidence="2 3">
    <name type="scientific">Hyphomicrobium sulfonivorans</name>
    <dbReference type="NCBI Taxonomy" id="121290"/>
    <lineage>
        <taxon>Bacteria</taxon>
        <taxon>Pseudomonadati</taxon>
        <taxon>Pseudomonadota</taxon>
        <taxon>Alphaproteobacteria</taxon>
        <taxon>Hyphomicrobiales</taxon>
        <taxon>Hyphomicrobiaceae</taxon>
        <taxon>Hyphomicrobium</taxon>
    </lineage>
</organism>
<comment type="caution">
    <text evidence="2">The sequence shown here is derived from an EMBL/GenBank/DDBJ whole genome shotgun (WGS) entry which is preliminary data.</text>
</comment>
<proteinExistence type="predicted"/>
<feature type="chain" id="PRO_5007132656" description="TIGR02001 family outer membrane protein" evidence="1">
    <location>
        <begin position="28"/>
        <end position="253"/>
    </location>
</feature>
<feature type="signal peptide" evidence="1">
    <location>
        <begin position="1"/>
        <end position="27"/>
    </location>
</feature>
<dbReference type="EMBL" id="LMTR01000032">
    <property type="protein sequence ID" value="KWT70376.1"/>
    <property type="molecule type" value="Genomic_DNA"/>
</dbReference>
<gene>
    <name evidence="2" type="ORF">APY04_1053</name>
</gene>
<evidence type="ECO:0000313" key="3">
    <source>
        <dbReference type="Proteomes" id="UP000059074"/>
    </source>
</evidence>
<dbReference type="STRING" id="121290.APY04_1053"/>
<evidence type="ECO:0000313" key="2">
    <source>
        <dbReference type="EMBL" id="KWT70376.1"/>
    </source>
</evidence>
<protein>
    <recommendedName>
        <fullName evidence="4">TIGR02001 family outer membrane protein</fullName>
    </recommendedName>
</protein>
<dbReference type="AlphaFoldDB" id="A0A109BKA0"/>
<dbReference type="NCBIfam" id="TIGR02001">
    <property type="entry name" value="gcw_chp"/>
    <property type="match status" value="1"/>
</dbReference>
<evidence type="ECO:0008006" key="4">
    <source>
        <dbReference type="Google" id="ProtNLM"/>
    </source>
</evidence>
<dbReference type="InterPro" id="IPR010239">
    <property type="entry name" value="CHP02001"/>
</dbReference>
<dbReference type="PATRIC" id="fig|121290.4.peg.931"/>
<dbReference type="Proteomes" id="UP000059074">
    <property type="component" value="Unassembled WGS sequence"/>
</dbReference>
<accession>A0A109BKA0</accession>